<reference evidence="2 3" key="1">
    <citation type="submission" date="2014-04" db="EMBL/GenBank/DDBJ databases">
        <title>Evolutionary Origins and Diversification of the Mycorrhizal Mutualists.</title>
        <authorList>
            <consortium name="DOE Joint Genome Institute"/>
            <consortium name="Mycorrhizal Genomics Consortium"/>
            <person name="Kohler A."/>
            <person name="Kuo A."/>
            <person name="Nagy L.G."/>
            <person name="Floudas D."/>
            <person name="Copeland A."/>
            <person name="Barry K.W."/>
            <person name="Cichocki N."/>
            <person name="Veneault-Fourrey C."/>
            <person name="LaButti K."/>
            <person name="Lindquist E.A."/>
            <person name="Lipzen A."/>
            <person name="Lundell T."/>
            <person name="Morin E."/>
            <person name="Murat C."/>
            <person name="Riley R."/>
            <person name="Ohm R."/>
            <person name="Sun H."/>
            <person name="Tunlid A."/>
            <person name="Henrissat B."/>
            <person name="Grigoriev I.V."/>
            <person name="Hibbett D.S."/>
            <person name="Martin F."/>
        </authorList>
    </citation>
    <scope>NUCLEOTIDE SEQUENCE [LARGE SCALE GENOMIC DNA]</scope>
    <source>
        <strain evidence="2 3">Koide BX008</strain>
    </source>
</reference>
<protein>
    <recommendedName>
        <fullName evidence="4">Secreted protein</fullName>
    </recommendedName>
</protein>
<dbReference type="InParanoid" id="A0A0C2S2C4"/>
<feature type="chain" id="PRO_5002171666" description="Secreted protein" evidence="1">
    <location>
        <begin position="20"/>
        <end position="69"/>
    </location>
</feature>
<organism evidence="2 3">
    <name type="scientific">Amanita muscaria (strain Koide BX008)</name>
    <dbReference type="NCBI Taxonomy" id="946122"/>
    <lineage>
        <taxon>Eukaryota</taxon>
        <taxon>Fungi</taxon>
        <taxon>Dikarya</taxon>
        <taxon>Basidiomycota</taxon>
        <taxon>Agaricomycotina</taxon>
        <taxon>Agaricomycetes</taxon>
        <taxon>Agaricomycetidae</taxon>
        <taxon>Agaricales</taxon>
        <taxon>Pluteineae</taxon>
        <taxon>Amanitaceae</taxon>
        <taxon>Amanita</taxon>
    </lineage>
</organism>
<evidence type="ECO:0000313" key="3">
    <source>
        <dbReference type="Proteomes" id="UP000054549"/>
    </source>
</evidence>
<accession>A0A0C2S2C4</accession>
<dbReference type="EMBL" id="KN818398">
    <property type="protein sequence ID" value="KIL56810.1"/>
    <property type="molecule type" value="Genomic_DNA"/>
</dbReference>
<gene>
    <name evidence="2" type="ORF">M378DRAFT_172337</name>
</gene>
<name>A0A0C2S2C4_AMAMK</name>
<dbReference type="AlphaFoldDB" id="A0A0C2S2C4"/>
<keyword evidence="3" id="KW-1185">Reference proteome</keyword>
<evidence type="ECO:0000256" key="1">
    <source>
        <dbReference type="SAM" id="SignalP"/>
    </source>
</evidence>
<evidence type="ECO:0000313" key="2">
    <source>
        <dbReference type="EMBL" id="KIL56810.1"/>
    </source>
</evidence>
<feature type="signal peptide" evidence="1">
    <location>
        <begin position="1"/>
        <end position="19"/>
    </location>
</feature>
<sequence>MCCTFKFALRALLNLLANGSRKFHPGYAFGANMDANWGGIRGTSVQRWRSTDSIEHPQFVQPKLLEQWS</sequence>
<dbReference type="HOGENOM" id="CLU_2775414_0_0_1"/>
<evidence type="ECO:0008006" key="4">
    <source>
        <dbReference type="Google" id="ProtNLM"/>
    </source>
</evidence>
<dbReference type="Proteomes" id="UP000054549">
    <property type="component" value="Unassembled WGS sequence"/>
</dbReference>
<proteinExistence type="predicted"/>
<keyword evidence="1" id="KW-0732">Signal</keyword>